<dbReference type="Proteomes" id="UP000076842">
    <property type="component" value="Unassembled WGS sequence"/>
</dbReference>
<dbReference type="InParanoid" id="A0A165CWD1"/>
<reference evidence="1 2" key="1">
    <citation type="journal article" date="2016" name="Mol. Biol. Evol.">
        <title>Comparative Genomics of Early-Diverging Mushroom-Forming Fungi Provides Insights into the Origins of Lignocellulose Decay Capabilities.</title>
        <authorList>
            <person name="Nagy L.G."/>
            <person name="Riley R."/>
            <person name="Tritt A."/>
            <person name="Adam C."/>
            <person name="Daum C."/>
            <person name="Floudas D."/>
            <person name="Sun H."/>
            <person name="Yadav J.S."/>
            <person name="Pangilinan J."/>
            <person name="Larsson K.H."/>
            <person name="Matsuura K."/>
            <person name="Barry K."/>
            <person name="Labutti K."/>
            <person name="Kuo R."/>
            <person name="Ohm R.A."/>
            <person name="Bhattacharya S.S."/>
            <person name="Shirouzu T."/>
            <person name="Yoshinaga Y."/>
            <person name="Martin F.M."/>
            <person name="Grigoriev I.V."/>
            <person name="Hibbett D.S."/>
        </authorList>
    </citation>
    <scope>NUCLEOTIDE SEQUENCE [LARGE SCALE GENOMIC DNA]</scope>
    <source>
        <strain evidence="1 2">HHB12733</strain>
    </source>
</reference>
<name>A0A165CWD1_9BASI</name>
<organism evidence="1 2">
    <name type="scientific">Calocera cornea HHB12733</name>
    <dbReference type="NCBI Taxonomy" id="1353952"/>
    <lineage>
        <taxon>Eukaryota</taxon>
        <taxon>Fungi</taxon>
        <taxon>Dikarya</taxon>
        <taxon>Basidiomycota</taxon>
        <taxon>Agaricomycotina</taxon>
        <taxon>Dacrymycetes</taxon>
        <taxon>Dacrymycetales</taxon>
        <taxon>Dacrymycetaceae</taxon>
        <taxon>Calocera</taxon>
    </lineage>
</organism>
<accession>A0A165CWD1</accession>
<evidence type="ECO:0000313" key="1">
    <source>
        <dbReference type="EMBL" id="KZT51535.1"/>
    </source>
</evidence>
<gene>
    <name evidence="1" type="ORF">CALCODRAFT_503388</name>
</gene>
<keyword evidence="2" id="KW-1185">Reference proteome</keyword>
<dbReference type="AlphaFoldDB" id="A0A165CWD1"/>
<protein>
    <submittedName>
        <fullName evidence="1">Uncharacterized protein</fullName>
    </submittedName>
</protein>
<evidence type="ECO:0000313" key="2">
    <source>
        <dbReference type="Proteomes" id="UP000076842"/>
    </source>
</evidence>
<sequence>MSLPGDFQERLSVTFSVVDRWHQWGRYARILGLGRYVELHGGSNHETYIECTVDEVDTMASRRHNRAVSVDMPSSTIEGYQVAFPPPPLRLVTSSRQGEVHQTVCYNEAVCVQHTYTGRPIVPSLWRSRELQSTFNPCHPRFQAMSSPHVCNCT</sequence>
<dbReference type="EMBL" id="KV424103">
    <property type="protein sequence ID" value="KZT51535.1"/>
    <property type="molecule type" value="Genomic_DNA"/>
</dbReference>
<proteinExistence type="predicted"/>